<protein>
    <recommendedName>
        <fullName evidence="7">EamA domain-containing protein</fullName>
    </recommendedName>
</protein>
<dbReference type="PANTHER" id="PTHR22911:SF6">
    <property type="entry name" value="SOLUTE CARRIER FAMILY 35 MEMBER G1"/>
    <property type="match status" value="1"/>
</dbReference>
<reference evidence="8" key="1">
    <citation type="journal article" date="2022" name="IScience">
        <title>Evolution of zygomycete secretomes and the origins of terrestrial fungal ecologies.</title>
        <authorList>
            <person name="Chang Y."/>
            <person name="Wang Y."/>
            <person name="Mondo S."/>
            <person name="Ahrendt S."/>
            <person name="Andreopoulos W."/>
            <person name="Barry K."/>
            <person name="Beard J."/>
            <person name="Benny G.L."/>
            <person name="Blankenship S."/>
            <person name="Bonito G."/>
            <person name="Cuomo C."/>
            <person name="Desiro A."/>
            <person name="Gervers K.A."/>
            <person name="Hundley H."/>
            <person name="Kuo A."/>
            <person name="LaButti K."/>
            <person name="Lang B.F."/>
            <person name="Lipzen A."/>
            <person name="O'Donnell K."/>
            <person name="Pangilinan J."/>
            <person name="Reynolds N."/>
            <person name="Sandor L."/>
            <person name="Smith M.E."/>
            <person name="Tsang A."/>
            <person name="Grigoriev I.V."/>
            <person name="Stajich J.E."/>
            <person name="Spatafora J.W."/>
        </authorList>
    </citation>
    <scope>NUCLEOTIDE SEQUENCE</scope>
    <source>
        <strain evidence="8">RSA 2281</strain>
    </source>
</reference>
<name>A0AAD5KBI8_9FUNG</name>
<proteinExistence type="predicted"/>
<keyword evidence="3 6" id="KW-1133">Transmembrane helix</keyword>
<keyword evidence="4 6" id="KW-0472">Membrane</keyword>
<feature type="region of interest" description="Disordered" evidence="5">
    <location>
        <begin position="22"/>
        <end position="45"/>
    </location>
</feature>
<evidence type="ECO:0000256" key="5">
    <source>
        <dbReference type="SAM" id="MobiDB-lite"/>
    </source>
</evidence>
<gene>
    <name evidence="8" type="ORF">BDA99DRAFT_559285</name>
</gene>
<accession>A0AAD5KBI8</accession>
<comment type="subcellular location">
    <subcellularLocation>
        <location evidence="1">Membrane</location>
        <topology evidence="1">Multi-pass membrane protein</topology>
    </subcellularLocation>
</comment>
<comment type="caution">
    <text evidence="8">The sequence shown here is derived from an EMBL/GenBank/DDBJ whole genome shotgun (WGS) entry which is preliminary data.</text>
</comment>
<dbReference type="SUPFAM" id="SSF103481">
    <property type="entry name" value="Multidrug resistance efflux transporter EmrE"/>
    <property type="match status" value="1"/>
</dbReference>
<evidence type="ECO:0000256" key="1">
    <source>
        <dbReference type="ARBA" id="ARBA00004141"/>
    </source>
</evidence>
<dbReference type="GO" id="GO:0016020">
    <property type="term" value="C:membrane"/>
    <property type="evidence" value="ECO:0007669"/>
    <property type="project" value="UniProtKB-SubCell"/>
</dbReference>
<feature type="transmembrane region" description="Helical" evidence="6">
    <location>
        <begin position="205"/>
        <end position="227"/>
    </location>
</feature>
<feature type="transmembrane region" description="Helical" evidence="6">
    <location>
        <begin position="239"/>
        <end position="259"/>
    </location>
</feature>
<feature type="transmembrane region" description="Helical" evidence="6">
    <location>
        <begin position="271"/>
        <end position="291"/>
    </location>
</feature>
<keyword evidence="9" id="KW-1185">Reference proteome</keyword>
<keyword evidence="2 6" id="KW-0812">Transmembrane</keyword>
<dbReference type="InterPro" id="IPR000620">
    <property type="entry name" value="EamA_dom"/>
</dbReference>
<evidence type="ECO:0000256" key="2">
    <source>
        <dbReference type="ARBA" id="ARBA00022692"/>
    </source>
</evidence>
<dbReference type="PANTHER" id="PTHR22911">
    <property type="entry name" value="ACYL-MALONYL CONDENSING ENZYME-RELATED"/>
    <property type="match status" value="1"/>
</dbReference>
<feature type="transmembrane region" description="Helical" evidence="6">
    <location>
        <begin position="168"/>
        <end position="185"/>
    </location>
</feature>
<feature type="transmembrane region" description="Helical" evidence="6">
    <location>
        <begin position="52"/>
        <end position="72"/>
    </location>
</feature>
<evidence type="ECO:0000313" key="8">
    <source>
        <dbReference type="EMBL" id="KAI9265218.1"/>
    </source>
</evidence>
<feature type="transmembrane region" description="Helical" evidence="6">
    <location>
        <begin position="84"/>
        <end position="105"/>
    </location>
</feature>
<evidence type="ECO:0000259" key="7">
    <source>
        <dbReference type="Pfam" id="PF00892"/>
    </source>
</evidence>
<dbReference type="Pfam" id="PF00892">
    <property type="entry name" value="EamA"/>
    <property type="match status" value="1"/>
</dbReference>
<evidence type="ECO:0000256" key="3">
    <source>
        <dbReference type="ARBA" id="ARBA00022989"/>
    </source>
</evidence>
<sequence length="350" mass="38248">MPRQIIIVSREERTPLLLQQQQLRQQEQEHQQHQTANEYKQRGGGNNAKSEALGLSLLVLSALSFSSMSLLVSLSGRAFPSFEILLARSTGQAGLGFIGCIWLGINPFGRRGVRKWLLVRGIFASIGVTLFLYSITQLPLADATVIFFINPTFTAILSVLLLGEPFGWFEGICSALCMLGAALVAKPEFLFGTQDNKGLPPENTITSGRMFIVFCAFIGAIMAALAYITVRKIGKGTHFFVNTVYVGLLSSLLAIPSLPFFQQEFIWPQGWYEYTILCMTGVTAFMGQCLLNKGLQLVAAGPGTLMRTNDVIFAFLFGKLAGATIIVTMTTAIGLRKWYHAKSSSGGLIK</sequence>
<evidence type="ECO:0000256" key="4">
    <source>
        <dbReference type="ARBA" id="ARBA00023136"/>
    </source>
</evidence>
<feature type="transmembrane region" description="Helical" evidence="6">
    <location>
        <begin position="117"/>
        <end position="135"/>
    </location>
</feature>
<reference evidence="8" key="2">
    <citation type="submission" date="2023-02" db="EMBL/GenBank/DDBJ databases">
        <authorList>
            <consortium name="DOE Joint Genome Institute"/>
            <person name="Mondo S.J."/>
            <person name="Chang Y."/>
            <person name="Wang Y."/>
            <person name="Ahrendt S."/>
            <person name="Andreopoulos W."/>
            <person name="Barry K."/>
            <person name="Beard J."/>
            <person name="Benny G.L."/>
            <person name="Blankenship S."/>
            <person name="Bonito G."/>
            <person name="Cuomo C."/>
            <person name="Desiro A."/>
            <person name="Gervers K.A."/>
            <person name="Hundley H."/>
            <person name="Kuo A."/>
            <person name="LaButti K."/>
            <person name="Lang B.F."/>
            <person name="Lipzen A."/>
            <person name="O'Donnell K."/>
            <person name="Pangilinan J."/>
            <person name="Reynolds N."/>
            <person name="Sandor L."/>
            <person name="Smith M.W."/>
            <person name="Tsang A."/>
            <person name="Grigoriev I.V."/>
            <person name="Stajich J.E."/>
            <person name="Spatafora J.W."/>
        </authorList>
    </citation>
    <scope>NUCLEOTIDE SEQUENCE</scope>
    <source>
        <strain evidence="8">RSA 2281</strain>
    </source>
</reference>
<dbReference type="EMBL" id="JAIXMP010000011">
    <property type="protein sequence ID" value="KAI9265218.1"/>
    <property type="molecule type" value="Genomic_DNA"/>
</dbReference>
<dbReference type="AlphaFoldDB" id="A0AAD5KBI8"/>
<organism evidence="8 9">
    <name type="scientific">Phascolomyces articulosus</name>
    <dbReference type="NCBI Taxonomy" id="60185"/>
    <lineage>
        <taxon>Eukaryota</taxon>
        <taxon>Fungi</taxon>
        <taxon>Fungi incertae sedis</taxon>
        <taxon>Mucoromycota</taxon>
        <taxon>Mucoromycotina</taxon>
        <taxon>Mucoromycetes</taxon>
        <taxon>Mucorales</taxon>
        <taxon>Lichtheimiaceae</taxon>
        <taxon>Phascolomyces</taxon>
    </lineage>
</organism>
<evidence type="ECO:0000256" key="6">
    <source>
        <dbReference type="SAM" id="Phobius"/>
    </source>
</evidence>
<dbReference type="Proteomes" id="UP001209540">
    <property type="component" value="Unassembled WGS sequence"/>
</dbReference>
<feature type="domain" description="EamA" evidence="7">
    <location>
        <begin position="53"/>
        <end position="184"/>
    </location>
</feature>
<dbReference type="InterPro" id="IPR037185">
    <property type="entry name" value="EmrE-like"/>
</dbReference>
<evidence type="ECO:0000313" key="9">
    <source>
        <dbReference type="Proteomes" id="UP001209540"/>
    </source>
</evidence>
<feature type="transmembrane region" description="Helical" evidence="6">
    <location>
        <begin position="311"/>
        <end position="335"/>
    </location>
</feature>
<feature type="transmembrane region" description="Helical" evidence="6">
    <location>
        <begin position="141"/>
        <end position="161"/>
    </location>
</feature>